<keyword evidence="3" id="KW-1185">Reference proteome</keyword>
<comment type="caution">
    <text evidence="2">The sequence shown here is derived from an EMBL/GenBank/DDBJ whole genome shotgun (WGS) entry which is preliminary data.</text>
</comment>
<dbReference type="EMBL" id="RBXL01000001">
    <property type="protein sequence ID" value="RKT46672.1"/>
    <property type="molecule type" value="Genomic_DNA"/>
</dbReference>
<reference evidence="2 3" key="1">
    <citation type="submission" date="2018-10" db="EMBL/GenBank/DDBJ databases">
        <title>Genomic Encyclopedia of Archaeal and Bacterial Type Strains, Phase II (KMG-II): from individual species to whole genera.</title>
        <authorList>
            <person name="Goeker M."/>
        </authorList>
    </citation>
    <scope>NUCLEOTIDE SEQUENCE [LARGE SCALE GENOMIC DNA]</scope>
    <source>
        <strain evidence="2 3">DSM 235</strain>
    </source>
</reference>
<accession>A0A495VBE7</accession>
<dbReference type="Proteomes" id="UP000274556">
    <property type="component" value="Unassembled WGS sequence"/>
</dbReference>
<proteinExistence type="predicted"/>
<evidence type="ECO:0000313" key="3">
    <source>
        <dbReference type="Proteomes" id="UP000274556"/>
    </source>
</evidence>
<gene>
    <name evidence="2" type="ORF">BDD21_4204</name>
</gene>
<feature type="region of interest" description="Disordered" evidence="1">
    <location>
        <begin position="1"/>
        <end position="39"/>
    </location>
</feature>
<feature type="region of interest" description="Disordered" evidence="1">
    <location>
        <begin position="58"/>
        <end position="84"/>
    </location>
</feature>
<evidence type="ECO:0000313" key="2">
    <source>
        <dbReference type="EMBL" id="RKT46672.1"/>
    </source>
</evidence>
<organism evidence="2 3">
    <name type="scientific">Thiocapsa rosea</name>
    <dbReference type="NCBI Taxonomy" id="69360"/>
    <lineage>
        <taxon>Bacteria</taxon>
        <taxon>Pseudomonadati</taxon>
        <taxon>Pseudomonadota</taxon>
        <taxon>Gammaproteobacteria</taxon>
        <taxon>Chromatiales</taxon>
        <taxon>Chromatiaceae</taxon>
        <taxon>Thiocapsa</taxon>
    </lineage>
</organism>
<evidence type="ECO:0000256" key="1">
    <source>
        <dbReference type="SAM" id="MobiDB-lite"/>
    </source>
</evidence>
<name>A0A495VBE7_9GAMM</name>
<protein>
    <submittedName>
        <fullName evidence="2">Uncharacterized protein</fullName>
    </submittedName>
</protein>
<sequence length="84" mass="9324">MDVMIRRRASNDEAEKSPAFAPASLIKPDGRVDERERSPPRFAPALVDCAALVYPTGMPDQRRSQLPLQHEQLPSLRRKGPSSG</sequence>
<feature type="compositionally biased region" description="Basic and acidic residues" evidence="1">
    <location>
        <begin position="28"/>
        <end position="39"/>
    </location>
</feature>
<dbReference type="AlphaFoldDB" id="A0A495VBE7"/>